<dbReference type="PANTHER" id="PTHR45677:SF8">
    <property type="entry name" value="CYSTEINE SULFINIC ACID DECARBOXYLASE"/>
    <property type="match status" value="1"/>
</dbReference>
<reference evidence="7" key="1">
    <citation type="submission" date="2021-01" db="EMBL/GenBank/DDBJ databases">
        <authorList>
            <person name="Li R."/>
            <person name="Bekaert M."/>
        </authorList>
    </citation>
    <scope>NUCLEOTIDE SEQUENCE</scope>
    <source>
        <strain evidence="7">Farmed</strain>
    </source>
</reference>
<dbReference type="Pfam" id="PF00282">
    <property type="entry name" value="Pyridoxal_deC"/>
    <property type="match status" value="1"/>
</dbReference>
<dbReference type="InterPro" id="IPR015424">
    <property type="entry name" value="PyrdxlP-dep_Trfase"/>
</dbReference>
<evidence type="ECO:0000256" key="3">
    <source>
        <dbReference type="ARBA" id="ARBA00022793"/>
    </source>
</evidence>
<comment type="cofactor">
    <cofactor evidence="1 6">
        <name>pyridoxal 5'-phosphate</name>
        <dbReference type="ChEBI" id="CHEBI:597326"/>
    </cofactor>
</comment>
<dbReference type="EMBL" id="CAHIKZ030005039">
    <property type="protein sequence ID" value="CAE1318497.1"/>
    <property type="molecule type" value="Genomic_DNA"/>
</dbReference>
<dbReference type="Proteomes" id="UP000597762">
    <property type="component" value="Unassembled WGS sequence"/>
</dbReference>
<dbReference type="OrthoDB" id="392571at2759"/>
<keyword evidence="4 6" id="KW-0663">Pyridoxal phosphate</keyword>
<keyword evidence="3" id="KW-0210">Decarboxylase</keyword>
<evidence type="ECO:0000256" key="4">
    <source>
        <dbReference type="ARBA" id="ARBA00022898"/>
    </source>
</evidence>
<dbReference type="AlphaFoldDB" id="A0A812E5U8"/>
<evidence type="ECO:0000313" key="8">
    <source>
        <dbReference type="Proteomes" id="UP000597762"/>
    </source>
</evidence>
<dbReference type="InterPro" id="IPR015421">
    <property type="entry name" value="PyrdxlP-dep_Trfase_major"/>
</dbReference>
<accession>A0A812E5U8</accession>
<keyword evidence="5 6" id="KW-0456">Lyase</keyword>
<protein>
    <submittedName>
        <fullName evidence="7">E4.1.1.15</fullName>
        <ecNumber evidence="7">4.1.1.15</ecNumber>
    </submittedName>
</protein>
<dbReference type="GO" id="GO:0004351">
    <property type="term" value="F:glutamate decarboxylase activity"/>
    <property type="evidence" value="ECO:0007669"/>
    <property type="project" value="UniProtKB-EC"/>
</dbReference>
<dbReference type="EC" id="4.1.1.15" evidence="7"/>
<evidence type="ECO:0000256" key="5">
    <source>
        <dbReference type="ARBA" id="ARBA00023239"/>
    </source>
</evidence>
<dbReference type="GO" id="GO:0005737">
    <property type="term" value="C:cytoplasm"/>
    <property type="evidence" value="ECO:0007669"/>
    <property type="project" value="TreeGrafter"/>
</dbReference>
<name>A0A812E5U8_ACAPH</name>
<dbReference type="InterPro" id="IPR002129">
    <property type="entry name" value="PyrdxlP-dep_de-COase"/>
</dbReference>
<dbReference type="SUPFAM" id="SSF53383">
    <property type="entry name" value="PLP-dependent transferases"/>
    <property type="match status" value="1"/>
</dbReference>
<evidence type="ECO:0000313" key="7">
    <source>
        <dbReference type="EMBL" id="CAE1318497.1"/>
    </source>
</evidence>
<evidence type="ECO:0000256" key="2">
    <source>
        <dbReference type="ARBA" id="ARBA00009533"/>
    </source>
</evidence>
<sequence>MSGIERADSMVWNFHKMSNAPMQCSFLGVKEKGLLERCNSTQVEYLFQADKYYDRNFDQGNKTIQCGKKIDNFKLWMMWKARGDHGMKQKVERMMDLSHYLMEKIQEQDDYRLVLPEFECTNICFWYIPPSLRNQEENDEWWQKLSKVAPIIKGRMVSAGTLMVGYQPIPSLNKVNFFRFVLCQENCEKCDLDFIVEEIRHLGEDL</sequence>
<organism evidence="7 8">
    <name type="scientific">Acanthosepion pharaonis</name>
    <name type="common">Pharaoh cuttlefish</name>
    <name type="synonym">Sepia pharaonis</name>
    <dbReference type="NCBI Taxonomy" id="158019"/>
    <lineage>
        <taxon>Eukaryota</taxon>
        <taxon>Metazoa</taxon>
        <taxon>Spiralia</taxon>
        <taxon>Lophotrochozoa</taxon>
        <taxon>Mollusca</taxon>
        <taxon>Cephalopoda</taxon>
        <taxon>Coleoidea</taxon>
        <taxon>Decapodiformes</taxon>
        <taxon>Sepiida</taxon>
        <taxon>Sepiina</taxon>
        <taxon>Sepiidae</taxon>
        <taxon>Acanthosepion</taxon>
    </lineage>
</organism>
<keyword evidence="8" id="KW-1185">Reference proteome</keyword>
<comment type="similarity">
    <text evidence="2 6">Belongs to the group II decarboxylase family.</text>
</comment>
<dbReference type="Gene3D" id="3.90.1150.170">
    <property type="match status" value="1"/>
</dbReference>
<dbReference type="PANTHER" id="PTHR45677">
    <property type="entry name" value="GLUTAMATE DECARBOXYLASE-RELATED"/>
    <property type="match status" value="1"/>
</dbReference>
<dbReference type="GO" id="GO:0019752">
    <property type="term" value="P:carboxylic acid metabolic process"/>
    <property type="evidence" value="ECO:0007669"/>
    <property type="project" value="InterPro"/>
</dbReference>
<gene>
    <name evidence="7" type="ORF">SPHA_68954</name>
</gene>
<proteinExistence type="inferred from homology"/>
<dbReference type="Gene3D" id="3.40.640.10">
    <property type="entry name" value="Type I PLP-dependent aspartate aminotransferase-like (Major domain)"/>
    <property type="match status" value="1"/>
</dbReference>
<evidence type="ECO:0000256" key="1">
    <source>
        <dbReference type="ARBA" id="ARBA00001933"/>
    </source>
</evidence>
<evidence type="ECO:0000256" key="6">
    <source>
        <dbReference type="RuleBase" id="RU000382"/>
    </source>
</evidence>
<dbReference type="GO" id="GO:0030170">
    <property type="term" value="F:pyridoxal phosphate binding"/>
    <property type="evidence" value="ECO:0007669"/>
    <property type="project" value="InterPro"/>
</dbReference>
<comment type="caution">
    <text evidence="7">The sequence shown here is derived from an EMBL/GenBank/DDBJ whole genome shotgun (WGS) entry which is preliminary data.</text>
</comment>